<dbReference type="EMBL" id="CH476629">
    <property type="protein sequence ID" value="EDO04587.1"/>
    <property type="molecule type" value="Genomic_DNA"/>
</dbReference>
<protein>
    <submittedName>
        <fullName evidence="1">Uncharacterized protein</fullName>
    </submittedName>
</protein>
<sequence>MSWQYISRGLMREYAKTGRDWISKALSKRMQKQDAKNAGNQAELREGKKHYLFDSWGTYGDGARKQRQLQWFCGAAGYEAIMMRGRL</sequence>
<evidence type="ECO:0000313" key="1">
    <source>
        <dbReference type="EMBL" id="EDO04587.1"/>
    </source>
</evidence>
<dbReference type="GeneID" id="5487660"/>
<evidence type="ECO:0000313" key="2">
    <source>
        <dbReference type="Proteomes" id="UP000001312"/>
    </source>
</evidence>
<dbReference type="Proteomes" id="UP000001312">
    <property type="component" value="Unassembled WGS sequence"/>
</dbReference>
<reference evidence="2" key="1">
    <citation type="journal article" date="2011" name="PLoS Genet.">
        <title>Genomic analysis of the necrotrophic fungal pathogens Sclerotinia sclerotiorum and Botrytis cinerea.</title>
        <authorList>
            <person name="Amselem J."/>
            <person name="Cuomo C.A."/>
            <person name="van Kan J.A."/>
            <person name="Viaud M."/>
            <person name="Benito E.P."/>
            <person name="Couloux A."/>
            <person name="Coutinho P.M."/>
            <person name="de Vries R.P."/>
            <person name="Dyer P.S."/>
            <person name="Fillinger S."/>
            <person name="Fournier E."/>
            <person name="Gout L."/>
            <person name="Hahn M."/>
            <person name="Kohn L."/>
            <person name="Lapalu N."/>
            <person name="Plummer K.M."/>
            <person name="Pradier J.M."/>
            <person name="Quevillon E."/>
            <person name="Sharon A."/>
            <person name="Simon A."/>
            <person name="ten Have A."/>
            <person name="Tudzynski B."/>
            <person name="Tudzynski P."/>
            <person name="Wincker P."/>
            <person name="Andrew M."/>
            <person name="Anthouard V."/>
            <person name="Beever R.E."/>
            <person name="Beffa R."/>
            <person name="Benoit I."/>
            <person name="Bouzid O."/>
            <person name="Brault B."/>
            <person name="Chen Z."/>
            <person name="Choquer M."/>
            <person name="Collemare J."/>
            <person name="Cotton P."/>
            <person name="Danchin E.G."/>
            <person name="Da Silva C."/>
            <person name="Gautier A."/>
            <person name="Giraud C."/>
            <person name="Giraud T."/>
            <person name="Gonzalez C."/>
            <person name="Grossetete S."/>
            <person name="Guldener U."/>
            <person name="Henrissat B."/>
            <person name="Howlett B.J."/>
            <person name="Kodira C."/>
            <person name="Kretschmer M."/>
            <person name="Lappartient A."/>
            <person name="Leroch M."/>
            <person name="Levis C."/>
            <person name="Mauceli E."/>
            <person name="Neuveglise C."/>
            <person name="Oeser B."/>
            <person name="Pearson M."/>
            <person name="Poulain J."/>
            <person name="Poussereau N."/>
            <person name="Quesneville H."/>
            <person name="Rascle C."/>
            <person name="Schumacher J."/>
            <person name="Segurens B."/>
            <person name="Sexton A."/>
            <person name="Silva E."/>
            <person name="Sirven C."/>
            <person name="Soanes D.M."/>
            <person name="Talbot N.J."/>
            <person name="Templeton M."/>
            <person name="Yandava C."/>
            <person name="Yarden O."/>
            <person name="Zeng Q."/>
            <person name="Rollins J.A."/>
            <person name="Lebrun M.H."/>
            <person name="Dickman M."/>
        </authorList>
    </citation>
    <scope>NUCLEOTIDE SEQUENCE [LARGE SCALE GENOMIC DNA]</scope>
    <source>
        <strain evidence="2">ATCC 18683 / 1980 / Ss-1</strain>
    </source>
</reference>
<proteinExistence type="predicted"/>
<accession>A7EP21</accession>
<dbReference type="HOGENOM" id="CLU_2484677_0_0_1"/>
<name>A7EP21_SCLS1</name>
<keyword evidence="2" id="KW-1185">Reference proteome</keyword>
<organism evidence="1 2">
    <name type="scientific">Sclerotinia sclerotiorum (strain ATCC 18683 / 1980 / Ss-1)</name>
    <name type="common">White mold</name>
    <name type="synonym">Whetzelinia sclerotiorum</name>
    <dbReference type="NCBI Taxonomy" id="665079"/>
    <lineage>
        <taxon>Eukaryota</taxon>
        <taxon>Fungi</taxon>
        <taxon>Dikarya</taxon>
        <taxon>Ascomycota</taxon>
        <taxon>Pezizomycotina</taxon>
        <taxon>Leotiomycetes</taxon>
        <taxon>Helotiales</taxon>
        <taxon>Sclerotiniaceae</taxon>
        <taxon>Sclerotinia</taxon>
    </lineage>
</organism>
<dbReference type="InParanoid" id="A7EP21"/>
<dbReference type="KEGG" id="ssl:SS1G_07070"/>
<dbReference type="AlphaFoldDB" id="A7EP21"/>
<gene>
    <name evidence="1" type="ORF">SS1G_07070</name>
</gene>
<dbReference type="RefSeq" id="XP_001591624.1">
    <property type="nucleotide sequence ID" value="XM_001591574.1"/>
</dbReference>